<dbReference type="KEGG" id="olu:OSTLU_92414"/>
<dbReference type="GeneID" id="5001141"/>
<evidence type="ECO:0000256" key="2">
    <source>
        <dbReference type="SAM" id="MobiDB-lite"/>
    </source>
</evidence>
<evidence type="ECO:0000313" key="5">
    <source>
        <dbReference type="Proteomes" id="UP000001568"/>
    </source>
</evidence>
<dbReference type="AlphaFoldDB" id="A4RU58"/>
<dbReference type="SUPFAM" id="SSF52172">
    <property type="entry name" value="CheY-like"/>
    <property type="match status" value="1"/>
</dbReference>
<name>A4RU58_OSTLU</name>
<evidence type="ECO:0000256" key="1">
    <source>
        <dbReference type="PROSITE-ProRule" id="PRU00169"/>
    </source>
</evidence>
<dbReference type="eggNOG" id="ENOG502SRVX">
    <property type="taxonomic scope" value="Eukaryota"/>
</dbReference>
<dbReference type="Proteomes" id="UP000001568">
    <property type="component" value="Chromosome 3"/>
</dbReference>
<dbReference type="RefSeq" id="XP_001416900.1">
    <property type="nucleotide sequence ID" value="XM_001416863.1"/>
</dbReference>
<feature type="modified residue" description="4-aspartylphosphate" evidence="1">
    <location>
        <position position="118"/>
    </location>
</feature>
<evidence type="ECO:0000313" key="4">
    <source>
        <dbReference type="EMBL" id="ABO95193.1"/>
    </source>
</evidence>
<dbReference type="InterPro" id="IPR001789">
    <property type="entry name" value="Sig_transdc_resp-reg_receiver"/>
</dbReference>
<feature type="non-terminal residue" evidence="4">
    <location>
        <position position="1"/>
    </location>
</feature>
<keyword evidence="1" id="KW-0597">Phosphoprotein</keyword>
<dbReference type="HOGENOM" id="CLU_1471894_0_0_1"/>
<dbReference type="Gene3D" id="3.40.50.2300">
    <property type="match status" value="1"/>
</dbReference>
<sequence>VSVRAREMTRAMRAHRPATSLLVRRLQLKRGVGKSSSSSSLSSLERESEATVGGGKSTTPAVTPTLKILAFEDSYDIRDMLRDGDVEVEGTTVFSQRWTSENCLEVIKEFEPDVLLLDYYMPPFTGLAVLKMVNEEVKAGRLRRPRRIVGMSSESSCNASMLREGADDACVKSDISSWNGWENR</sequence>
<proteinExistence type="predicted"/>
<feature type="region of interest" description="Disordered" evidence="2">
    <location>
        <begin position="33"/>
        <end position="58"/>
    </location>
</feature>
<evidence type="ECO:0000259" key="3">
    <source>
        <dbReference type="PROSITE" id="PS50110"/>
    </source>
</evidence>
<feature type="domain" description="Response regulatory" evidence="3">
    <location>
        <begin position="67"/>
        <end position="184"/>
    </location>
</feature>
<dbReference type="InterPro" id="IPR011006">
    <property type="entry name" value="CheY-like_superfamily"/>
</dbReference>
<keyword evidence="5" id="KW-1185">Reference proteome</keyword>
<reference evidence="4 5" key="1">
    <citation type="journal article" date="2007" name="Proc. Natl. Acad. Sci. U.S.A.">
        <title>The tiny eukaryote Ostreococcus provides genomic insights into the paradox of plankton speciation.</title>
        <authorList>
            <person name="Palenik B."/>
            <person name="Grimwood J."/>
            <person name="Aerts A."/>
            <person name="Rouze P."/>
            <person name="Salamov A."/>
            <person name="Putnam N."/>
            <person name="Dupont C."/>
            <person name="Jorgensen R."/>
            <person name="Derelle E."/>
            <person name="Rombauts S."/>
            <person name="Zhou K."/>
            <person name="Otillar R."/>
            <person name="Merchant S.S."/>
            <person name="Podell S."/>
            <person name="Gaasterland T."/>
            <person name="Napoli C."/>
            <person name="Gendler K."/>
            <person name="Manuell A."/>
            <person name="Tai V."/>
            <person name="Vallon O."/>
            <person name="Piganeau G."/>
            <person name="Jancek S."/>
            <person name="Heijde M."/>
            <person name="Jabbari K."/>
            <person name="Bowler C."/>
            <person name="Lohr M."/>
            <person name="Robbens S."/>
            <person name="Werner G."/>
            <person name="Dubchak I."/>
            <person name="Pazour G.J."/>
            <person name="Ren Q."/>
            <person name="Paulsen I."/>
            <person name="Delwiche C."/>
            <person name="Schmutz J."/>
            <person name="Rokhsar D."/>
            <person name="Van de Peer Y."/>
            <person name="Moreau H."/>
            <person name="Grigoriev I.V."/>
        </authorList>
    </citation>
    <scope>NUCLEOTIDE SEQUENCE [LARGE SCALE GENOMIC DNA]</scope>
    <source>
        <strain evidence="4 5">CCE9901</strain>
    </source>
</reference>
<dbReference type="GO" id="GO:0000160">
    <property type="term" value="P:phosphorelay signal transduction system"/>
    <property type="evidence" value="ECO:0007669"/>
    <property type="project" value="InterPro"/>
</dbReference>
<dbReference type="PROSITE" id="PS50110">
    <property type="entry name" value="RESPONSE_REGULATORY"/>
    <property type="match status" value="1"/>
</dbReference>
<dbReference type="OMA" id="PKHIIGM"/>
<dbReference type="OrthoDB" id="498001at2759"/>
<dbReference type="EMBL" id="CP000583">
    <property type="protein sequence ID" value="ABO95193.1"/>
    <property type="molecule type" value="Genomic_DNA"/>
</dbReference>
<organism evidence="4 5">
    <name type="scientific">Ostreococcus lucimarinus (strain CCE9901)</name>
    <dbReference type="NCBI Taxonomy" id="436017"/>
    <lineage>
        <taxon>Eukaryota</taxon>
        <taxon>Viridiplantae</taxon>
        <taxon>Chlorophyta</taxon>
        <taxon>Mamiellophyceae</taxon>
        <taxon>Mamiellales</taxon>
        <taxon>Bathycoccaceae</taxon>
        <taxon>Ostreococcus</taxon>
    </lineage>
</organism>
<dbReference type="Gramene" id="ABO95193">
    <property type="protein sequence ID" value="ABO95193"/>
    <property type="gene ID" value="OSTLU_92414"/>
</dbReference>
<gene>
    <name evidence="4" type="ORF">OSTLU_92414</name>
</gene>
<protein>
    <recommendedName>
        <fullName evidence="3">Response regulatory domain-containing protein</fullName>
    </recommendedName>
</protein>
<accession>A4RU58</accession>